<organism evidence="1 2">
    <name type="scientific">Lepidopterella palustris CBS 459.81</name>
    <dbReference type="NCBI Taxonomy" id="1314670"/>
    <lineage>
        <taxon>Eukaryota</taxon>
        <taxon>Fungi</taxon>
        <taxon>Dikarya</taxon>
        <taxon>Ascomycota</taxon>
        <taxon>Pezizomycotina</taxon>
        <taxon>Dothideomycetes</taxon>
        <taxon>Pleosporomycetidae</taxon>
        <taxon>Mytilinidiales</taxon>
        <taxon>Argynnaceae</taxon>
        <taxon>Lepidopterella</taxon>
    </lineage>
</organism>
<reference evidence="1 2" key="1">
    <citation type="journal article" date="2016" name="Nat. Commun.">
        <title>Ectomycorrhizal ecology is imprinted in the genome of the dominant symbiotic fungus Cenococcum geophilum.</title>
        <authorList>
            <consortium name="DOE Joint Genome Institute"/>
            <person name="Peter M."/>
            <person name="Kohler A."/>
            <person name="Ohm R.A."/>
            <person name="Kuo A."/>
            <person name="Krutzmann J."/>
            <person name="Morin E."/>
            <person name="Arend M."/>
            <person name="Barry K.W."/>
            <person name="Binder M."/>
            <person name="Choi C."/>
            <person name="Clum A."/>
            <person name="Copeland A."/>
            <person name="Grisel N."/>
            <person name="Haridas S."/>
            <person name="Kipfer T."/>
            <person name="LaButti K."/>
            <person name="Lindquist E."/>
            <person name="Lipzen A."/>
            <person name="Maire R."/>
            <person name="Meier B."/>
            <person name="Mihaltcheva S."/>
            <person name="Molinier V."/>
            <person name="Murat C."/>
            <person name="Poggeler S."/>
            <person name="Quandt C.A."/>
            <person name="Sperisen C."/>
            <person name="Tritt A."/>
            <person name="Tisserant E."/>
            <person name="Crous P.W."/>
            <person name="Henrissat B."/>
            <person name="Nehls U."/>
            <person name="Egli S."/>
            <person name="Spatafora J.W."/>
            <person name="Grigoriev I.V."/>
            <person name="Martin F.M."/>
        </authorList>
    </citation>
    <scope>NUCLEOTIDE SEQUENCE [LARGE SCALE GENOMIC DNA]</scope>
    <source>
        <strain evidence="1 2">CBS 459.81</strain>
    </source>
</reference>
<dbReference type="Gene3D" id="3.90.226.10">
    <property type="entry name" value="2-enoyl-CoA Hydratase, Chain A, domain 1"/>
    <property type="match status" value="1"/>
</dbReference>
<dbReference type="PANTHER" id="PTHR11941">
    <property type="entry name" value="ENOYL-COA HYDRATASE-RELATED"/>
    <property type="match status" value="1"/>
</dbReference>
<name>A0A8E2E1J2_9PEZI</name>
<sequence>MATPHTTNPTPDWLETPYPQVLHFLSPFHPSGGHQRRDMHELPPVEATIKLGALCKCAGKKAFCAGIDLKQRLDLIPHKQSGGVEGILNADIIFASPRSTFDLPEVLRGVSALPGALPRCMLIFGNHRTIDLILTCQIVPQEKLVGRAIEYEKEIADKSTDLVIISRLAVREAWETVVSRATMRRQKLWSGAMMRKRNAQEGLAAYREKRDPKWLPSYL</sequence>
<dbReference type="OrthoDB" id="2139957at2759"/>
<evidence type="ECO:0000313" key="2">
    <source>
        <dbReference type="Proteomes" id="UP000250266"/>
    </source>
</evidence>
<protein>
    <submittedName>
        <fullName evidence="1">ClpP/crotonase</fullName>
    </submittedName>
</protein>
<dbReference type="Proteomes" id="UP000250266">
    <property type="component" value="Unassembled WGS sequence"/>
</dbReference>
<dbReference type="AlphaFoldDB" id="A0A8E2E1J2"/>
<dbReference type="SUPFAM" id="SSF52096">
    <property type="entry name" value="ClpP/crotonase"/>
    <property type="match status" value="1"/>
</dbReference>
<gene>
    <name evidence="1" type="ORF">K432DRAFT_419677</name>
</gene>
<proteinExistence type="predicted"/>
<dbReference type="EMBL" id="KV745295">
    <property type="protein sequence ID" value="OCK75609.1"/>
    <property type="molecule type" value="Genomic_DNA"/>
</dbReference>
<dbReference type="PANTHER" id="PTHR11941:SF158">
    <property type="entry name" value="ENOYL-COA HYDRATASE (AFU_ORTHOLOGUE AFUA_2G10650)"/>
    <property type="match status" value="1"/>
</dbReference>
<dbReference type="GO" id="GO:0006635">
    <property type="term" value="P:fatty acid beta-oxidation"/>
    <property type="evidence" value="ECO:0007669"/>
    <property type="project" value="TreeGrafter"/>
</dbReference>
<dbReference type="InterPro" id="IPR029045">
    <property type="entry name" value="ClpP/crotonase-like_dom_sf"/>
</dbReference>
<dbReference type="GO" id="GO:0005739">
    <property type="term" value="C:mitochondrion"/>
    <property type="evidence" value="ECO:0007669"/>
    <property type="project" value="TreeGrafter"/>
</dbReference>
<keyword evidence="2" id="KW-1185">Reference proteome</keyword>
<evidence type="ECO:0000313" key="1">
    <source>
        <dbReference type="EMBL" id="OCK75609.1"/>
    </source>
</evidence>
<accession>A0A8E2E1J2</accession>